<comment type="caution">
    <text evidence="2">The sequence shown here is derived from an EMBL/GenBank/DDBJ whole genome shotgun (WGS) entry which is preliminary data.</text>
</comment>
<feature type="region of interest" description="Disordered" evidence="1">
    <location>
        <begin position="76"/>
        <end position="95"/>
    </location>
</feature>
<keyword evidence="3" id="KW-1185">Reference proteome</keyword>
<proteinExistence type="predicted"/>
<feature type="region of interest" description="Disordered" evidence="1">
    <location>
        <begin position="1"/>
        <end position="34"/>
    </location>
</feature>
<name>A0AAE0ADA5_9ROSI</name>
<accession>A0AAE0ADA5</accession>
<evidence type="ECO:0000256" key="1">
    <source>
        <dbReference type="SAM" id="MobiDB-lite"/>
    </source>
</evidence>
<sequence>MAWKRAWSRSGQSRVEDGSGSGHTDPTGLLAGEDEADVRMISWGSTRGEDGGELAGRLELGKLGFHGRFRRRINSGKTAGKRAGEVGSDAGPVRIRVGSRRPDGVACWRRRRDVSVRCGVKSAEAWGVSSVALTDLLRGCN</sequence>
<evidence type="ECO:0000313" key="3">
    <source>
        <dbReference type="Proteomes" id="UP001281410"/>
    </source>
</evidence>
<dbReference type="AlphaFoldDB" id="A0AAE0ADA5"/>
<organism evidence="2 3">
    <name type="scientific">Dipteronia sinensis</name>
    <dbReference type="NCBI Taxonomy" id="43782"/>
    <lineage>
        <taxon>Eukaryota</taxon>
        <taxon>Viridiplantae</taxon>
        <taxon>Streptophyta</taxon>
        <taxon>Embryophyta</taxon>
        <taxon>Tracheophyta</taxon>
        <taxon>Spermatophyta</taxon>
        <taxon>Magnoliopsida</taxon>
        <taxon>eudicotyledons</taxon>
        <taxon>Gunneridae</taxon>
        <taxon>Pentapetalae</taxon>
        <taxon>rosids</taxon>
        <taxon>malvids</taxon>
        <taxon>Sapindales</taxon>
        <taxon>Sapindaceae</taxon>
        <taxon>Hippocastanoideae</taxon>
        <taxon>Acereae</taxon>
        <taxon>Dipteronia</taxon>
    </lineage>
</organism>
<evidence type="ECO:0000313" key="2">
    <source>
        <dbReference type="EMBL" id="KAK3211428.1"/>
    </source>
</evidence>
<dbReference type="EMBL" id="JANJYJ010000005">
    <property type="protein sequence ID" value="KAK3211428.1"/>
    <property type="molecule type" value="Genomic_DNA"/>
</dbReference>
<dbReference type="Proteomes" id="UP001281410">
    <property type="component" value="Unassembled WGS sequence"/>
</dbReference>
<protein>
    <submittedName>
        <fullName evidence="2">Uncharacterized protein</fullName>
    </submittedName>
</protein>
<gene>
    <name evidence="2" type="ORF">Dsin_016134</name>
</gene>
<reference evidence="2" key="1">
    <citation type="journal article" date="2023" name="Plant J.">
        <title>Genome sequences and population genomics provide insights into the demographic history, inbreeding, and mutation load of two 'living fossil' tree species of Dipteronia.</title>
        <authorList>
            <person name="Feng Y."/>
            <person name="Comes H.P."/>
            <person name="Chen J."/>
            <person name="Zhu S."/>
            <person name="Lu R."/>
            <person name="Zhang X."/>
            <person name="Li P."/>
            <person name="Qiu J."/>
            <person name="Olsen K.M."/>
            <person name="Qiu Y."/>
        </authorList>
    </citation>
    <scope>NUCLEOTIDE SEQUENCE</scope>
    <source>
        <strain evidence="2">NBL</strain>
    </source>
</reference>